<comment type="caution">
    <text evidence="2">The sequence shown here is derived from an EMBL/GenBank/DDBJ whole genome shotgun (WGS) entry which is preliminary data.</text>
</comment>
<dbReference type="Proteomes" id="UP000593571">
    <property type="component" value="Unassembled WGS sequence"/>
</dbReference>
<keyword evidence="3" id="KW-1185">Reference proteome</keyword>
<protein>
    <submittedName>
        <fullName evidence="2">Uncharacterized protein</fullName>
    </submittedName>
</protein>
<feature type="region of interest" description="Disordered" evidence="1">
    <location>
        <begin position="37"/>
        <end position="80"/>
    </location>
</feature>
<feature type="compositionally biased region" description="Basic and acidic residues" evidence="1">
    <location>
        <begin position="69"/>
        <end position="80"/>
    </location>
</feature>
<accession>A0A7J8FJS5</accession>
<evidence type="ECO:0000313" key="2">
    <source>
        <dbReference type="EMBL" id="KAF6447689.1"/>
    </source>
</evidence>
<dbReference type="EMBL" id="JACASE010000007">
    <property type="protein sequence ID" value="KAF6447689.1"/>
    <property type="molecule type" value="Genomic_DNA"/>
</dbReference>
<dbReference type="AlphaFoldDB" id="A0A7J8FJS5"/>
<name>A0A7J8FJS5_ROUAE</name>
<evidence type="ECO:0000256" key="1">
    <source>
        <dbReference type="SAM" id="MobiDB-lite"/>
    </source>
</evidence>
<sequence length="127" mass="13934">MGLAFSSFPRPARVGLMGHNLGLRQGTETTGLSVFCFQRPRGPHRSPAGSPPQGGREVATRPRPMSQSARREPGRSERSVRVCHSRYRRFLDFTVKLTRSPPCPKGGSDSQNAVRLVLTFGCKGQGR</sequence>
<reference evidence="2 3" key="1">
    <citation type="journal article" date="2020" name="Nature">
        <title>Six reference-quality genomes reveal evolution of bat adaptations.</title>
        <authorList>
            <person name="Jebb D."/>
            <person name="Huang Z."/>
            <person name="Pippel M."/>
            <person name="Hughes G.M."/>
            <person name="Lavrichenko K."/>
            <person name="Devanna P."/>
            <person name="Winkler S."/>
            <person name="Jermiin L.S."/>
            <person name="Skirmuntt E.C."/>
            <person name="Katzourakis A."/>
            <person name="Burkitt-Gray L."/>
            <person name="Ray D.A."/>
            <person name="Sullivan K.A.M."/>
            <person name="Roscito J.G."/>
            <person name="Kirilenko B.M."/>
            <person name="Davalos L.M."/>
            <person name="Corthals A.P."/>
            <person name="Power M.L."/>
            <person name="Jones G."/>
            <person name="Ransome R.D."/>
            <person name="Dechmann D.K.N."/>
            <person name="Locatelli A.G."/>
            <person name="Puechmaille S.J."/>
            <person name="Fedrigo O."/>
            <person name="Jarvis E.D."/>
            <person name="Hiller M."/>
            <person name="Vernes S.C."/>
            <person name="Myers E.W."/>
            <person name="Teeling E.C."/>
        </authorList>
    </citation>
    <scope>NUCLEOTIDE SEQUENCE [LARGE SCALE GENOMIC DNA]</scope>
    <source>
        <strain evidence="2">MRouAeg1</strain>
        <tissue evidence="2">Muscle</tissue>
    </source>
</reference>
<evidence type="ECO:0000313" key="3">
    <source>
        <dbReference type="Proteomes" id="UP000593571"/>
    </source>
</evidence>
<organism evidence="2 3">
    <name type="scientific">Rousettus aegyptiacus</name>
    <name type="common">Egyptian fruit bat</name>
    <name type="synonym">Pteropus aegyptiacus</name>
    <dbReference type="NCBI Taxonomy" id="9407"/>
    <lineage>
        <taxon>Eukaryota</taxon>
        <taxon>Metazoa</taxon>
        <taxon>Chordata</taxon>
        <taxon>Craniata</taxon>
        <taxon>Vertebrata</taxon>
        <taxon>Euteleostomi</taxon>
        <taxon>Mammalia</taxon>
        <taxon>Eutheria</taxon>
        <taxon>Laurasiatheria</taxon>
        <taxon>Chiroptera</taxon>
        <taxon>Yinpterochiroptera</taxon>
        <taxon>Pteropodoidea</taxon>
        <taxon>Pteropodidae</taxon>
        <taxon>Rousettinae</taxon>
        <taxon>Rousettus</taxon>
    </lineage>
</organism>
<gene>
    <name evidence="2" type="ORF">HJG63_012068</name>
</gene>
<proteinExistence type="predicted"/>